<sequence length="98" mass="10887">MTFARWVPVASSAANDHVLTQRFLDTIGQLSADWQKTSGMNTYALRVTPGELAELSRTIDDLLMPYRTTVRTDAPPDAQPIHASWRAFPRVEADGKVS</sequence>
<proteinExistence type="predicted"/>
<dbReference type="EMBL" id="JBHTIS010000570">
    <property type="protein sequence ID" value="MFD1046235.1"/>
    <property type="molecule type" value="Genomic_DNA"/>
</dbReference>
<organism evidence="1 2">
    <name type="scientific">Kibdelosporangium lantanae</name>
    <dbReference type="NCBI Taxonomy" id="1497396"/>
    <lineage>
        <taxon>Bacteria</taxon>
        <taxon>Bacillati</taxon>
        <taxon>Actinomycetota</taxon>
        <taxon>Actinomycetes</taxon>
        <taxon>Pseudonocardiales</taxon>
        <taxon>Pseudonocardiaceae</taxon>
        <taxon>Kibdelosporangium</taxon>
    </lineage>
</organism>
<evidence type="ECO:0000313" key="2">
    <source>
        <dbReference type="Proteomes" id="UP001597045"/>
    </source>
</evidence>
<reference evidence="2" key="1">
    <citation type="journal article" date="2019" name="Int. J. Syst. Evol. Microbiol.">
        <title>The Global Catalogue of Microorganisms (GCM) 10K type strain sequencing project: providing services to taxonomists for standard genome sequencing and annotation.</title>
        <authorList>
            <consortium name="The Broad Institute Genomics Platform"/>
            <consortium name="The Broad Institute Genome Sequencing Center for Infectious Disease"/>
            <person name="Wu L."/>
            <person name="Ma J."/>
        </authorList>
    </citation>
    <scope>NUCLEOTIDE SEQUENCE [LARGE SCALE GENOMIC DNA]</scope>
    <source>
        <strain evidence="2">JCM 31486</strain>
    </source>
</reference>
<gene>
    <name evidence="1" type="ORF">ACFQ1S_12035</name>
</gene>
<dbReference type="Proteomes" id="UP001597045">
    <property type="component" value="Unassembled WGS sequence"/>
</dbReference>
<name>A0ABW3M8L2_9PSEU</name>
<evidence type="ECO:0000313" key="1">
    <source>
        <dbReference type="EMBL" id="MFD1046235.1"/>
    </source>
</evidence>
<comment type="caution">
    <text evidence="1">The sequence shown here is derived from an EMBL/GenBank/DDBJ whole genome shotgun (WGS) entry which is preliminary data.</text>
</comment>
<protein>
    <submittedName>
        <fullName evidence="1">Uncharacterized protein</fullName>
    </submittedName>
</protein>
<accession>A0ABW3M8L2</accession>
<keyword evidence="2" id="KW-1185">Reference proteome</keyword>